<dbReference type="SUPFAM" id="SSF63829">
    <property type="entry name" value="Calcium-dependent phosphotriesterase"/>
    <property type="match status" value="1"/>
</dbReference>
<feature type="coiled-coil region" evidence="1">
    <location>
        <begin position="271"/>
        <end position="323"/>
    </location>
</feature>
<reference evidence="3 4" key="1">
    <citation type="journal article" date="2015" name="Nature">
        <title>rRNA introns, odd ribosomes, and small enigmatic genomes across a large radiation of phyla.</title>
        <authorList>
            <person name="Brown C.T."/>
            <person name="Hug L.A."/>
            <person name="Thomas B.C."/>
            <person name="Sharon I."/>
            <person name="Castelle C.J."/>
            <person name="Singh A."/>
            <person name="Wilkins M.J."/>
            <person name="Williams K.H."/>
            <person name="Banfield J.F."/>
        </authorList>
    </citation>
    <scope>NUCLEOTIDE SEQUENCE [LARGE SCALE GENOMIC DNA]</scope>
</reference>
<evidence type="ECO:0000256" key="2">
    <source>
        <dbReference type="SAM" id="Phobius"/>
    </source>
</evidence>
<proteinExistence type="predicted"/>
<accession>A0A0G0GHE2</accession>
<feature type="transmembrane region" description="Helical" evidence="2">
    <location>
        <begin position="217"/>
        <end position="237"/>
    </location>
</feature>
<comment type="caution">
    <text evidence="3">The sequence shown here is derived from an EMBL/GenBank/DDBJ whole genome shotgun (WGS) entry which is preliminary data.</text>
</comment>
<sequence>MYKPEVAFYLGEQKQQGFSGIVQKDNLFFILEVGTGMSEDQGHKTLDFVKEKIKKINNFDDFIASIITENNLPSDFSIASGFIKDNILYLKTVGTGKVFIRRKNKLGLLIEGNTTASGPVENNDFFIFTTDNFFEIVGGRQGLENTFDHRSPTEIIDEITPSLKAKNDQGAVALFVNLHQIVEDDQVSFRPSPDEIGMTKGRIKSIWFSMKSSKKTLTFITVFILFLVFLWSVILGVQRRTSKSANEKIKLAKELVSQKLSTAEEVAFLNMDRALILIRESKEEVEKLKKDVPLRSSSFEGQLEKLTIMITQVENKILKKEQKKYSEFFDLTVDDKDAKGDKMYLDGENSFILDKKRGIIYRLSLEKKSLTKNQFSEIKSGSLVAGYGDEGFFYAKGSGVFRINSEGKLGKIVDNSNSWGEIIDIATYNGNVYLLDRGTDEVWKYLSGEEKYGSASSYFASGQAIDFSQVNSLAIDGSLYLAGDSIIVKYTSGLRDGFRVDLPDDQPNFNKVFTSRDLEKIYLWDKIKGTVYVLGKTGEYIEQINSDILSKGTDVVVYKEGIYVLVGSKIYEIN</sequence>
<gene>
    <name evidence="3" type="ORF">US40_C0007G0009</name>
</gene>
<evidence type="ECO:0000256" key="1">
    <source>
        <dbReference type="SAM" id="Coils"/>
    </source>
</evidence>
<keyword evidence="2" id="KW-1133">Transmembrane helix</keyword>
<protein>
    <submittedName>
        <fullName evidence="3">Uncharacterized protein</fullName>
    </submittedName>
</protein>
<dbReference type="AlphaFoldDB" id="A0A0G0GHE2"/>
<dbReference type="EMBL" id="LBSV01000007">
    <property type="protein sequence ID" value="KKQ25510.1"/>
    <property type="molecule type" value="Genomic_DNA"/>
</dbReference>
<keyword evidence="1" id="KW-0175">Coiled coil</keyword>
<keyword evidence="2" id="KW-0812">Transmembrane</keyword>
<dbReference type="Proteomes" id="UP000034917">
    <property type="component" value="Unassembled WGS sequence"/>
</dbReference>
<name>A0A0G0GHE2_9BACT</name>
<keyword evidence="2" id="KW-0472">Membrane</keyword>
<organism evidence="3 4">
    <name type="scientific">Candidatus Roizmanbacteria bacterium GW2011_GWC2_37_13</name>
    <dbReference type="NCBI Taxonomy" id="1618486"/>
    <lineage>
        <taxon>Bacteria</taxon>
        <taxon>Candidatus Roizmaniibacteriota</taxon>
    </lineage>
</organism>
<evidence type="ECO:0000313" key="3">
    <source>
        <dbReference type="EMBL" id="KKQ25510.1"/>
    </source>
</evidence>
<evidence type="ECO:0000313" key="4">
    <source>
        <dbReference type="Proteomes" id="UP000034917"/>
    </source>
</evidence>